<keyword evidence="3 5" id="KW-0378">Hydrolase</keyword>
<dbReference type="SUPFAM" id="SSF51556">
    <property type="entry name" value="Metallo-dependent hydrolases"/>
    <property type="match status" value="1"/>
</dbReference>
<dbReference type="InterPro" id="IPR032466">
    <property type="entry name" value="Metal_Hydrolase"/>
</dbReference>
<dbReference type="PANTHER" id="PTHR11113:SF14">
    <property type="entry name" value="N-ACETYLGLUCOSAMINE-6-PHOSPHATE DEACETYLASE"/>
    <property type="match status" value="1"/>
</dbReference>
<reference evidence="7 8" key="1">
    <citation type="submission" date="2021-03" db="EMBL/GenBank/DDBJ databases">
        <title>Antimicrobial resistance genes in bacteria isolated from Japanese honey, and their potential for conferring macrolide and lincosamide resistance in the American foulbrood pathogen Paenibacillus larvae.</title>
        <authorList>
            <person name="Okamoto M."/>
            <person name="Kumagai M."/>
            <person name="Kanamori H."/>
            <person name="Takamatsu D."/>
        </authorList>
    </citation>
    <scope>NUCLEOTIDE SEQUENCE [LARGE SCALE GENOMIC DNA]</scope>
    <source>
        <strain evidence="7 8">J21TS3</strain>
    </source>
</reference>
<accession>A0ABQ4LTL5</accession>
<dbReference type="RefSeq" id="WP_246536740.1">
    <property type="nucleotide sequence ID" value="NZ_BORW01000005.1"/>
</dbReference>
<keyword evidence="8" id="KW-1185">Reference proteome</keyword>
<proteinExistence type="inferred from homology"/>
<evidence type="ECO:0000259" key="6">
    <source>
        <dbReference type="Pfam" id="PF01979"/>
    </source>
</evidence>
<dbReference type="PIRSF" id="PIRSF038994">
    <property type="entry name" value="NagA"/>
    <property type="match status" value="1"/>
</dbReference>
<dbReference type="PANTHER" id="PTHR11113">
    <property type="entry name" value="N-ACETYLGLUCOSAMINE-6-PHOSPHATE DEACETYLASE"/>
    <property type="match status" value="1"/>
</dbReference>
<dbReference type="Proteomes" id="UP000680638">
    <property type="component" value="Unassembled WGS sequence"/>
</dbReference>
<gene>
    <name evidence="7" type="primary">nagA_1</name>
    <name evidence="7" type="ORF">J21TS3_14160</name>
</gene>
<dbReference type="EMBL" id="BORW01000005">
    <property type="protein sequence ID" value="GIO66595.1"/>
    <property type="molecule type" value="Genomic_DNA"/>
</dbReference>
<dbReference type="Gene3D" id="3.20.20.140">
    <property type="entry name" value="Metal-dependent hydrolases"/>
    <property type="match status" value="1"/>
</dbReference>
<feature type="domain" description="Amidohydrolase-related" evidence="6">
    <location>
        <begin position="60"/>
        <end position="387"/>
    </location>
</feature>
<dbReference type="InterPro" id="IPR003764">
    <property type="entry name" value="GlcNAc_6-P_deAcase"/>
</dbReference>
<dbReference type="Gene3D" id="2.30.40.10">
    <property type="entry name" value="Urease, subunit C, domain 1"/>
    <property type="match status" value="1"/>
</dbReference>
<evidence type="ECO:0000313" key="7">
    <source>
        <dbReference type="EMBL" id="GIO66595.1"/>
    </source>
</evidence>
<evidence type="ECO:0000256" key="4">
    <source>
        <dbReference type="ARBA" id="ARBA00023277"/>
    </source>
</evidence>
<comment type="similarity">
    <text evidence="1 5">Belongs to the metallo-dependent hydrolases superfamily. NagA family.</text>
</comment>
<evidence type="ECO:0000256" key="3">
    <source>
        <dbReference type="ARBA" id="ARBA00022801"/>
    </source>
</evidence>
<evidence type="ECO:0000256" key="1">
    <source>
        <dbReference type="ARBA" id="ARBA00010716"/>
    </source>
</evidence>
<protein>
    <submittedName>
        <fullName evidence="7">N-acetylglucosamine-6-phosphate deacetylase</fullName>
    </submittedName>
</protein>
<keyword evidence="2" id="KW-0479">Metal-binding</keyword>
<keyword evidence="4 5" id="KW-0119">Carbohydrate metabolism</keyword>
<evidence type="ECO:0000256" key="2">
    <source>
        <dbReference type="ARBA" id="ARBA00022723"/>
    </source>
</evidence>
<organism evidence="7 8">
    <name type="scientific">Paenibacillus cookii</name>
    <dbReference type="NCBI Taxonomy" id="157839"/>
    <lineage>
        <taxon>Bacteria</taxon>
        <taxon>Bacillati</taxon>
        <taxon>Bacillota</taxon>
        <taxon>Bacilli</taxon>
        <taxon>Bacillales</taxon>
        <taxon>Paenibacillaceae</taxon>
        <taxon>Paenibacillus</taxon>
    </lineage>
</organism>
<evidence type="ECO:0000256" key="5">
    <source>
        <dbReference type="PIRNR" id="PIRNR038994"/>
    </source>
</evidence>
<dbReference type="InterPro" id="IPR006680">
    <property type="entry name" value="Amidohydro-rel"/>
</dbReference>
<dbReference type="InterPro" id="IPR011059">
    <property type="entry name" value="Metal-dep_hydrolase_composite"/>
</dbReference>
<dbReference type="Pfam" id="PF01979">
    <property type="entry name" value="Amidohydro_1"/>
    <property type="match status" value="1"/>
</dbReference>
<evidence type="ECO:0000313" key="8">
    <source>
        <dbReference type="Proteomes" id="UP000680638"/>
    </source>
</evidence>
<comment type="caution">
    <text evidence="7">The sequence shown here is derived from an EMBL/GenBank/DDBJ whole genome shotgun (WGS) entry which is preliminary data.</text>
</comment>
<name>A0ABQ4LTL5_9BACL</name>
<sequence>MVRSNMATPGFELIGRHYRTGEPVAVRIREGVIAECQSIDAADCELNAVNLPAIENLPWIAPGLVDLQINGYGGLDMNAPDLAEETVEALIGRLWAEGVTSFYPTVITGSDASIERALAVIDRVCSRLEREGGLGGAHSIAGIHLEGPFISPEDGPRGAHNRAFVKAPDPVRLDAWQQAAGGRIRIVTLSPEWPEAEAFIARCAEQGIVAAIGHTAASADQIGRAAAAGASLSTHLGNGAHPVLPRHPNYIWDQLADDRLWASVIADGFHLPAAFLKVARKVKGDRLILVSDAVSLGGMPPGNYDAPVGGRVTLTAQGRLHLAGQPALLAGSALPLTTGISHMRSCGICSLGEAWDMASIAPSKLMKLETGAGLQPGAPADLALFTLDEGQIRMLETYKRGKRMFRRDPRAERRENGP</sequence>